<dbReference type="Gene3D" id="1.25.40.10">
    <property type="entry name" value="Tetratricopeptide repeat domain"/>
    <property type="match status" value="1"/>
</dbReference>
<dbReference type="PROSITE" id="PS50005">
    <property type="entry name" value="TPR"/>
    <property type="match status" value="2"/>
</dbReference>
<feature type="region of interest" description="Disordered" evidence="2">
    <location>
        <begin position="198"/>
        <end position="234"/>
    </location>
</feature>
<sequence length="234" mass="25613">MNTRPILDNMNVPLLGMALLALFLAFLFALLGTAYILKQARGTVQEPRIRLWAKVGWVFFGVYALLYMGYFYKKAQPQVIAYPFTEGDRALAAGHYKEALDDYKKIIAAYPNLGMAHYKLGMLLRVVKQVDGSVAELKEAIRLDPNLAPAYFALGSILWTRGTAMDAEPYFEKGLTIDPKAPQRAFFQEIIDRAKKEKAGLIKPGSSGRPHLSPAAPGSGIDAPAPGKGQPNAG</sequence>
<keyword evidence="5" id="KW-1185">Reference proteome</keyword>
<reference evidence="4 5" key="1">
    <citation type="journal article" date="2009" name="Appl. Environ. Microbiol.">
        <title>Community genomic and proteomic analyses of chemoautotrophic iron-oxidizing "Leptospirillum rubarum" (Group II) and "Leptospirillum ferrodiazotrophum" (Group III) bacteria in acid mine drainage biofilms.</title>
        <authorList>
            <person name="Goltsman D.S."/>
            <person name="Denef V.J."/>
            <person name="Singer S.W."/>
            <person name="VerBerkmoes N.C."/>
            <person name="Lefsrud M."/>
            <person name="Mueller R.S."/>
            <person name="Dick G.J."/>
            <person name="Sun C.L."/>
            <person name="Wheeler K.E."/>
            <person name="Zemla A."/>
            <person name="Baker B.J."/>
            <person name="Hauser L."/>
            <person name="Land M."/>
            <person name="Shah M.B."/>
            <person name="Thelen M.P."/>
            <person name="Hettich R.L."/>
            <person name="Banfield J.F."/>
        </authorList>
    </citation>
    <scope>NUCLEOTIDE SEQUENCE [LARGE SCALE GENOMIC DNA]</scope>
</reference>
<dbReference type="SUPFAM" id="SSF48452">
    <property type="entry name" value="TPR-like"/>
    <property type="match status" value="1"/>
</dbReference>
<dbReference type="EMBL" id="GG693879">
    <property type="protein sequence ID" value="EES52204.1"/>
    <property type="molecule type" value="Genomic_DNA"/>
</dbReference>
<feature type="transmembrane region" description="Helical" evidence="3">
    <location>
        <begin position="12"/>
        <end position="37"/>
    </location>
</feature>
<feature type="repeat" description="TPR" evidence="1">
    <location>
        <begin position="114"/>
        <end position="147"/>
    </location>
</feature>
<dbReference type="AlphaFoldDB" id="C6HZ18"/>
<gene>
    <name evidence="4" type="ORF">UBAL3_94320061</name>
</gene>
<organism evidence="4 5">
    <name type="scientific">Leptospirillum ferrodiazotrophum</name>
    <dbReference type="NCBI Taxonomy" id="412449"/>
    <lineage>
        <taxon>Bacteria</taxon>
        <taxon>Pseudomonadati</taxon>
        <taxon>Nitrospirota</taxon>
        <taxon>Nitrospiria</taxon>
        <taxon>Nitrospirales</taxon>
        <taxon>Nitrospiraceae</taxon>
        <taxon>Leptospirillum</taxon>
    </lineage>
</organism>
<keyword evidence="3" id="KW-0812">Transmembrane</keyword>
<keyword evidence="3" id="KW-0472">Membrane</keyword>
<evidence type="ECO:0000256" key="1">
    <source>
        <dbReference type="PROSITE-ProRule" id="PRU00339"/>
    </source>
</evidence>
<dbReference type="Pfam" id="PF13181">
    <property type="entry name" value="TPR_8"/>
    <property type="match status" value="1"/>
</dbReference>
<evidence type="ECO:0000256" key="3">
    <source>
        <dbReference type="SAM" id="Phobius"/>
    </source>
</evidence>
<dbReference type="InterPro" id="IPR011990">
    <property type="entry name" value="TPR-like_helical_dom_sf"/>
</dbReference>
<keyword evidence="3" id="KW-1133">Transmembrane helix</keyword>
<keyword evidence="1" id="KW-0802">TPR repeat</keyword>
<evidence type="ECO:0000256" key="2">
    <source>
        <dbReference type="SAM" id="MobiDB-lite"/>
    </source>
</evidence>
<proteinExistence type="predicted"/>
<dbReference type="InterPro" id="IPR019734">
    <property type="entry name" value="TPR_rpt"/>
</dbReference>
<evidence type="ECO:0000313" key="5">
    <source>
        <dbReference type="Proteomes" id="UP000009374"/>
    </source>
</evidence>
<protein>
    <submittedName>
        <fullName evidence="4">Uncharacterized protein</fullName>
    </submittedName>
</protein>
<feature type="repeat" description="TPR" evidence="1">
    <location>
        <begin position="148"/>
        <end position="181"/>
    </location>
</feature>
<evidence type="ECO:0000313" key="4">
    <source>
        <dbReference type="EMBL" id="EES52204.1"/>
    </source>
</evidence>
<feature type="transmembrane region" description="Helical" evidence="3">
    <location>
        <begin position="49"/>
        <end position="72"/>
    </location>
</feature>
<accession>C6HZ18</accession>
<dbReference type="Proteomes" id="UP000009374">
    <property type="component" value="Unassembled WGS sequence"/>
</dbReference>
<name>C6HZ18_9BACT</name>
<dbReference type="Pfam" id="PF13432">
    <property type="entry name" value="TPR_16"/>
    <property type="match status" value="1"/>
</dbReference>
<dbReference type="SMART" id="SM00028">
    <property type="entry name" value="TPR"/>
    <property type="match status" value="3"/>
</dbReference>